<reference evidence="3" key="1">
    <citation type="journal article" date="2014" name="Int. J. Syst. Evol. Microbiol.">
        <title>Complete genome sequence of Corynebacterium casei LMG S-19264T (=DSM 44701T), isolated from a smear-ripened cheese.</title>
        <authorList>
            <consortium name="US DOE Joint Genome Institute (JGI-PGF)"/>
            <person name="Walter F."/>
            <person name="Albersmeier A."/>
            <person name="Kalinowski J."/>
            <person name="Ruckert C."/>
        </authorList>
    </citation>
    <scope>NUCLEOTIDE SEQUENCE</scope>
    <source>
        <strain evidence="3">JCM 12862</strain>
    </source>
</reference>
<dbReference type="PANTHER" id="PTHR38478:SF1">
    <property type="entry name" value="ZINC DEPENDENT METALLOPROTEASE DOMAIN LIPOPROTEIN"/>
    <property type="match status" value="1"/>
</dbReference>
<accession>A0A8J3BIJ4</accession>
<dbReference type="EMBL" id="BMNR01000003">
    <property type="protein sequence ID" value="GGK22039.1"/>
    <property type="molecule type" value="Genomic_DNA"/>
</dbReference>
<proteinExistence type="predicted"/>
<dbReference type="SUPFAM" id="SSF55486">
    <property type="entry name" value="Metalloproteases ('zincins'), catalytic domain"/>
    <property type="match status" value="1"/>
</dbReference>
<evidence type="ECO:0000259" key="1">
    <source>
        <dbReference type="Pfam" id="PF16313"/>
    </source>
</evidence>
<comment type="caution">
    <text evidence="3">The sequence shown here is derived from an EMBL/GenBank/DDBJ whole genome shotgun (WGS) entry which is preliminary data.</text>
</comment>
<dbReference type="PANTHER" id="PTHR38478">
    <property type="entry name" value="PEPTIDASE M1A AND M12B"/>
    <property type="match status" value="1"/>
</dbReference>
<organism evidence="3 4">
    <name type="scientific">Yeosuana aromativorans</name>
    <dbReference type="NCBI Taxonomy" id="288019"/>
    <lineage>
        <taxon>Bacteria</taxon>
        <taxon>Pseudomonadati</taxon>
        <taxon>Bacteroidota</taxon>
        <taxon>Flavobacteriia</taxon>
        <taxon>Flavobacteriales</taxon>
        <taxon>Flavobacteriaceae</taxon>
        <taxon>Yeosuana</taxon>
    </lineage>
</organism>
<dbReference type="InterPro" id="IPR032534">
    <property type="entry name" value="EcxA_zinc-bd"/>
</dbReference>
<gene>
    <name evidence="3" type="ORF">GCM10007962_15250</name>
</gene>
<feature type="domain" description="DUF5117" evidence="2">
    <location>
        <begin position="97"/>
        <end position="232"/>
    </location>
</feature>
<reference evidence="3" key="2">
    <citation type="submission" date="2020-09" db="EMBL/GenBank/DDBJ databases">
        <authorList>
            <person name="Sun Q."/>
            <person name="Ohkuma M."/>
        </authorList>
    </citation>
    <scope>NUCLEOTIDE SEQUENCE</scope>
    <source>
        <strain evidence="3">JCM 12862</strain>
    </source>
</reference>
<evidence type="ECO:0000313" key="3">
    <source>
        <dbReference type="EMBL" id="GGK22039.1"/>
    </source>
</evidence>
<sequence>MIFGINVEKESGQTLRTKVQGHIAKNDFIEAKLVDGELYLGIPKALLRQPMVLVNLGESARLENKYVLWAQHGDRLYLETPGVIESTAGVMIPMGSKMSLHDTICGPFKIIEAKSDATTLWVNASDLFLNKRVMGWKVDEGHSTSKTLSYIKGFSFFENELVVKVFQVNSGKQHTWMEEVDYSLYLLPKPMKSRPFDHRMGFFSADNMSFNTINYRAETPKANILRWRLEKKYKDRSISDPVKPITFILPNSIPKKWRPYVKAGILEWLPAFEAAGFKNALEVKEAASNGSDMHFNSVHHNLVAWGNKRKVRGFENKWGSSVFTVTDLRTGEILSATISIGSSYQSMMDKYIIRCAPLDSRAQQYPLPDDLMGALIQSLVAHEAGHAFGLRDAHYGEYAYPFERMRDKQWLQDMGHTPSIMNYARHNYIAQPEDSISPSLLIQKVGPTDLYNIRWAYTPFDQLSPKKEKAALENMVREQDAIPWYRYNIGKGELVGPGATIDVVESDDPIASTKIGLKNMERLMELLPKINKNQKDDVLMERLYEKALDLWFKQMRQVLSLVGGYTIYYRSGGQERNVYTPIDKEVQKDALDFFSLNAFDVPDWLVCPKWRSGIHYSTFPDKPMDFQMRLLMEAIGQRRLKRLEYLEEHYKGFKGVTSEFLKRFQNSLFKELENDPIQIKDRRQELQQLYVEALLGGIQQDVGQLNATGNINYSGHSKSLFMVNLLNLKSLIHKSLGKKMDLDSYGHLKLILKKLNEME</sequence>
<dbReference type="AlphaFoldDB" id="A0A8J3BIJ4"/>
<evidence type="ECO:0000313" key="4">
    <source>
        <dbReference type="Proteomes" id="UP000612329"/>
    </source>
</evidence>
<keyword evidence="4" id="KW-1185">Reference proteome</keyword>
<name>A0A8J3BIJ4_9FLAO</name>
<dbReference type="Pfam" id="PF16313">
    <property type="entry name" value="DUF4953"/>
    <property type="match status" value="1"/>
</dbReference>
<dbReference type="InterPro" id="IPR033413">
    <property type="entry name" value="DUF5117"/>
</dbReference>
<dbReference type="Pfam" id="PF17148">
    <property type="entry name" value="DUF5117"/>
    <property type="match status" value="1"/>
</dbReference>
<dbReference type="Proteomes" id="UP000612329">
    <property type="component" value="Unassembled WGS sequence"/>
</dbReference>
<evidence type="ECO:0008006" key="5">
    <source>
        <dbReference type="Google" id="ProtNLM"/>
    </source>
</evidence>
<evidence type="ECO:0000259" key="2">
    <source>
        <dbReference type="Pfam" id="PF17148"/>
    </source>
</evidence>
<protein>
    <recommendedName>
        <fullName evidence="5">EcxA zinc-binding domain-containing protein</fullName>
    </recommendedName>
</protein>
<feature type="domain" description="EcxA zinc-binding" evidence="1">
    <location>
        <begin position="366"/>
        <end position="674"/>
    </location>
</feature>